<evidence type="ECO:0000259" key="1">
    <source>
        <dbReference type="PROSITE" id="PS51061"/>
    </source>
</evidence>
<dbReference type="Pfam" id="PF01424">
    <property type="entry name" value="R3H"/>
    <property type="match status" value="1"/>
</dbReference>
<dbReference type="PANTHER" id="PTHR35800">
    <property type="entry name" value="PROTEIN JAG"/>
    <property type="match status" value="1"/>
</dbReference>
<sequence length="154" mass="17237">MSKDESIRFAARYLEDLLSFFGINVAVTSTIDDEVIQLSVPSTSLNSLLIGRNADNLRALQHVVSMALISNGAEVTRVNVDVANYKRQRADRIAEKAEEWIAKVRQNGEPMEINLNAADRRVVHKVAQDYSDIETHSEGEGRERKLIISKIATE</sequence>
<evidence type="ECO:0000313" key="2">
    <source>
        <dbReference type="EMBL" id="RYC74962.1"/>
    </source>
</evidence>
<reference evidence="2 3" key="2">
    <citation type="journal article" date="2020" name="Cell Rep.">
        <title>Acquisition and Adaptation of Ultra-small Parasitic Reduced Genome Bacteria to Mammalian Hosts.</title>
        <authorList>
            <person name="McLean J.S."/>
            <person name="Bor B."/>
            <person name="Kerns K.A."/>
            <person name="Liu Q."/>
            <person name="To T.T."/>
            <person name="Solden L."/>
            <person name="Hendrickson E.L."/>
            <person name="Wrighton K."/>
            <person name="Shi W."/>
            <person name="He X."/>
        </authorList>
    </citation>
    <scope>NUCLEOTIDE SEQUENCE [LARGE SCALE GENOMIC DNA]</scope>
    <source>
        <strain evidence="2 3">TM7_G3_2_Rum_HOT_351B</strain>
    </source>
</reference>
<name>A0ABY0FPH8_9BACT</name>
<proteinExistence type="predicted"/>
<dbReference type="SMART" id="SM00393">
    <property type="entry name" value="R3H"/>
    <property type="match status" value="1"/>
</dbReference>
<dbReference type="EMBL" id="PRLM01000002">
    <property type="protein sequence ID" value="RYC74962.1"/>
    <property type="molecule type" value="Genomic_DNA"/>
</dbReference>
<dbReference type="CDD" id="cd02644">
    <property type="entry name" value="R3H_jag"/>
    <property type="match status" value="1"/>
</dbReference>
<dbReference type="Proteomes" id="UP001191019">
    <property type="component" value="Unassembled WGS sequence"/>
</dbReference>
<dbReference type="InterPro" id="IPR036867">
    <property type="entry name" value="R3H_dom_sf"/>
</dbReference>
<dbReference type="InterPro" id="IPR039247">
    <property type="entry name" value="KhpB"/>
</dbReference>
<accession>A0ABY0FPH8</accession>
<keyword evidence="3" id="KW-1185">Reference proteome</keyword>
<dbReference type="InterPro" id="IPR034079">
    <property type="entry name" value="R3H_KhpB"/>
</dbReference>
<protein>
    <recommendedName>
        <fullName evidence="1">R3H domain-containing protein</fullName>
    </recommendedName>
</protein>
<evidence type="ECO:0000313" key="3">
    <source>
        <dbReference type="Proteomes" id="UP001191019"/>
    </source>
</evidence>
<gene>
    <name evidence="2" type="ORF">G3RUM_00239</name>
</gene>
<organism evidence="2 3">
    <name type="scientific">Candidatus Nanosyncoccus alces</name>
    <dbReference type="NCBI Taxonomy" id="2171997"/>
    <lineage>
        <taxon>Bacteria</taxon>
        <taxon>Candidatus Saccharimonadota</taxon>
        <taxon>Candidatus Nanosyncoccalia</taxon>
        <taxon>Candidatus Nanosyncoccales</taxon>
        <taxon>Candidatus Nanosyncoccaceae</taxon>
        <taxon>Candidatus Nanosyncoccus</taxon>
    </lineage>
</organism>
<dbReference type="PANTHER" id="PTHR35800:SF1">
    <property type="entry name" value="RNA-BINDING PROTEIN KHPB"/>
    <property type="match status" value="1"/>
</dbReference>
<dbReference type="PROSITE" id="PS51061">
    <property type="entry name" value="R3H"/>
    <property type="match status" value="1"/>
</dbReference>
<dbReference type="Gene3D" id="3.30.300.20">
    <property type="match status" value="1"/>
</dbReference>
<dbReference type="Gene3D" id="3.30.1370.50">
    <property type="entry name" value="R3H-like domain"/>
    <property type="match status" value="1"/>
</dbReference>
<dbReference type="InterPro" id="IPR001374">
    <property type="entry name" value="R3H_dom"/>
</dbReference>
<dbReference type="RefSeq" id="WP_129734593.1">
    <property type="nucleotide sequence ID" value="NZ_PRLM01000002.1"/>
</dbReference>
<reference evidence="2 3" key="1">
    <citation type="journal article" date="2018" name="bioRxiv">
        <title>Evidence of independent acquisition and adaption of ultra-small bacteria to human hosts across the highly diverse yet reduced genomes of the phylum Saccharibacteria.</title>
        <authorList>
            <person name="McLean J.S."/>
            <person name="Bor B."/>
            <person name="To T.T."/>
            <person name="Liu Q."/>
            <person name="Kearns K.A."/>
            <person name="Solden L.M."/>
            <person name="Wrighton K.C."/>
            <person name="He X."/>
            <person name="Shi W."/>
        </authorList>
    </citation>
    <scope>NUCLEOTIDE SEQUENCE [LARGE SCALE GENOMIC DNA]</scope>
    <source>
        <strain evidence="2 3">TM7_G3_2_Rum_HOT_351B</strain>
    </source>
</reference>
<feature type="domain" description="R3H" evidence="1">
    <location>
        <begin position="87"/>
        <end position="152"/>
    </location>
</feature>
<comment type="caution">
    <text evidence="2">The sequence shown here is derived from an EMBL/GenBank/DDBJ whole genome shotgun (WGS) entry which is preliminary data.</text>
</comment>
<dbReference type="InterPro" id="IPR015946">
    <property type="entry name" value="KH_dom-like_a/b"/>
</dbReference>
<dbReference type="SUPFAM" id="SSF82708">
    <property type="entry name" value="R3H domain"/>
    <property type="match status" value="1"/>
</dbReference>